<dbReference type="InterPro" id="IPR030475">
    <property type="entry name" value="RNR_small_AS"/>
</dbReference>
<dbReference type="CDD" id="cd01049">
    <property type="entry name" value="RNRR2"/>
    <property type="match status" value="1"/>
</dbReference>
<comment type="caution">
    <text evidence="12">The sequence shown here is derived from an EMBL/GenBank/DDBJ whole genome shotgun (WGS) entry which is preliminary data.</text>
</comment>
<dbReference type="AlphaFoldDB" id="A0A0A2W130"/>
<keyword evidence="5" id="KW-0479">Metal-binding</keyword>
<keyword evidence="10" id="KW-0456">Lyase</keyword>
<dbReference type="InterPro" id="IPR009078">
    <property type="entry name" value="Ferritin-like_SF"/>
</dbReference>
<dbReference type="Pfam" id="PF05426">
    <property type="entry name" value="Alginate_lyase"/>
    <property type="match status" value="1"/>
</dbReference>
<evidence type="ECO:0000256" key="3">
    <source>
        <dbReference type="ARBA" id="ARBA00011209"/>
    </source>
</evidence>
<dbReference type="EC" id="1.17.4.1" evidence="4"/>
<dbReference type="Proteomes" id="UP000030106">
    <property type="component" value="Unassembled WGS sequence"/>
</dbReference>
<dbReference type="GO" id="GO:0009263">
    <property type="term" value="P:deoxyribonucleotide biosynthetic process"/>
    <property type="evidence" value="ECO:0007669"/>
    <property type="project" value="UniProtKB-KW"/>
</dbReference>
<gene>
    <name evidence="12" type="ORF">BBAD15_g483</name>
</gene>
<dbReference type="InterPro" id="IPR008929">
    <property type="entry name" value="Chondroitin_lyas"/>
</dbReference>
<evidence type="ECO:0000256" key="4">
    <source>
        <dbReference type="ARBA" id="ARBA00012274"/>
    </source>
</evidence>
<dbReference type="GO" id="GO:0004748">
    <property type="term" value="F:ribonucleoside-diphosphate reductase activity, thioredoxin disulfide as acceptor"/>
    <property type="evidence" value="ECO:0007669"/>
    <property type="project" value="UniProtKB-EC"/>
</dbReference>
<organism evidence="12 13">
    <name type="scientific">Beauveria bassiana D1-5</name>
    <dbReference type="NCBI Taxonomy" id="1245745"/>
    <lineage>
        <taxon>Eukaryota</taxon>
        <taxon>Fungi</taxon>
        <taxon>Dikarya</taxon>
        <taxon>Ascomycota</taxon>
        <taxon>Pezizomycotina</taxon>
        <taxon>Sordariomycetes</taxon>
        <taxon>Hypocreomycetidae</taxon>
        <taxon>Hypocreales</taxon>
        <taxon>Cordycipitaceae</taxon>
        <taxon>Beauveria</taxon>
    </lineage>
</organism>
<keyword evidence="9" id="KW-0215">Deoxyribonucleotide synthesis</keyword>
<dbReference type="PROSITE" id="PS00368">
    <property type="entry name" value="RIBORED_SMALL"/>
    <property type="match status" value="1"/>
</dbReference>
<evidence type="ECO:0000256" key="1">
    <source>
        <dbReference type="ARBA" id="ARBA00001962"/>
    </source>
</evidence>
<dbReference type="SUPFAM" id="SSF48230">
    <property type="entry name" value="Chondroitin AC/alginate lyase"/>
    <property type="match status" value="1"/>
</dbReference>
<protein>
    <recommendedName>
        <fullName evidence="4">ribonucleoside-diphosphate reductase</fullName>
        <ecNumber evidence="4">1.17.4.1</ecNumber>
    </recommendedName>
</protein>
<comment type="subunit">
    <text evidence="3">Tetramer of two alpha and two beta subunits.</text>
</comment>
<dbReference type="STRING" id="1245745.A0A0A2W130"/>
<feature type="domain" description="Alginate lyase" evidence="11">
    <location>
        <begin position="372"/>
        <end position="650"/>
    </location>
</feature>
<dbReference type="NCBIfam" id="NF010572">
    <property type="entry name" value="PRK13965.1"/>
    <property type="match status" value="1"/>
</dbReference>
<dbReference type="Gene3D" id="1.10.620.20">
    <property type="entry name" value="Ribonucleotide Reductase, subunit A"/>
    <property type="match status" value="1"/>
</dbReference>
<dbReference type="GO" id="GO:0042597">
    <property type="term" value="C:periplasmic space"/>
    <property type="evidence" value="ECO:0007669"/>
    <property type="project" value="InterPro"/>
</dbReference>
<keyword evidence="7" id="KW-0560">Oxidoreductase</keyword>
<keyword evidence="6" id="KW-0732">Signal</keyword>
<keyword evidence="8" id="KW-0408">Iron</keyword>
<dbReference type="EMBL" id="ANFO01000033">
    <property type="protein sequence ID" value="KGQ13603.1"/>
    <property type="molecule type" value="Genomic_DNA"/>
</dbReference>
<dbReference type="PANTHER" id="PTHR23409">
    <property type="entry name" value="RIBONUCLEOSIDE-DIPHOSPHATE REDUCTASE SMALL CHAIN"/>
    <property type="match status" value="1"/>
</dbReference>
<proteinExistence type="inferred from homology"/>
<dbReference type="Pfam" id="PF00268">
    <property type="entry name" value="Ribonuc_red_sm"/>
    <property type="match status" value="1"/>
</dbReference>
<dbReference type="GO" id="GO:0005971">
    <property type="term" value="C:ribonucleoside-diphosphate reductase complex"/>
    <property type="evidence" value="ECO:0007669"/>
    <property type="project" value="InterPro"/>
</dbReference>
<dbReference type="HOGENOM" id="CLU_392773_0_0_1"/>
<accession>A0A0A2W130</accession>
<evidence type="ECO:0000256" key="5">
    <source>
        <dbReference type="ARBA" id="ARBA00022723"/>
    </source>
</evidence>
<dbReference type="InterPro" id="IPR026494">
    <property type="entry name" value="RNR_NrdF-like"/>
</dbReference>
<dbReference type="GO" id="GO:0016829">
    <property type="term" value="F:lyase activity"/>
    <property type="evidence" value="ECO:0007669"/>
    <property type="project" value="UniProtKB-KW"/>
</dbReference>
<dbReference type="UniPathway" id="UPA00326"/>
<dbReference type="SUPFAM" id="SSF47240">
    <property type="entry name" value="Ferritin-like"/>
    <property type="match status" value="1"/>
</dbReference>
<comment type="cofactor">
    <cofactor evidence="1">
        <name>Fe cation</name>
        <dbReference type="ChEBI" id="CHEBI:24875"/>
    </cofactor>
</comment>
<dbReference type="PANTHER" id="PTHR23409:SF18">
    <property type="entry name" value="RIBONUCLEOSIDE-DIPHOSPHATE REDUCTASE SUBUNIT M2"/>
    <property type="match status" value="1"/>
</dbReference>
<dbReference type="NCBIfam" id="NF007182">
    <property type="entry name" value="PRK09614.1-1"/>
    <property type="match status" value="1"/>
</dbReference>
<dbReference type="OrthoDB" id="63533at2759"/>
<evidence type="ECO:0000256" key="2">
    <source>
        <dbReference type="ARBA" id="ARBA00009303"/>
    </source>
</evidence>
<dbReference type="NCBIfam" id="NF007183">
    <property type="entry name" value="PRK09614.1-2"/>
    <property type="match status" value="1"/>
</dbReference>
<dbReference type="NCBIfam" id="TIGR04171">
    <property type="entry name" value="RNR_1b_NrdF"/>
    <property type="match status" value="1"/>
</dbReference>
<evidence type="ECO:0000256" key="7">
    <source>
        <dbReference type="ARBA" id="ARBA00023002"/>
    </source>
</evidence>
<evidence type="ECO:0000256" key="9">
    <source>
        <dbReference type="ARBA" id="ARBA00023116"/>
    </source>
</evidence>
<name>A0A0A2W130_BEABA</name>
<dbReference type="GO" id="GO:0046872">
    <property type="term" value="F:metal ion binding"/>
    <property type="evidence" value="ECO:0007669"/>
    <property type="project" value="UniProtKB-KW"/>
</dbReference>
<sequence length="702" mass="79690">MTQLTRVSAINWNKIEDDKDLEVWNRLTSNFWLPEKVPLSNDIPAWQSLSEQEQQLVIRVFTGLTLLDTIQNTVGAPALMADSLTPHEEAVMSNISFMEAVHARSYSSIFSTLCQTKDVDAAYDWSEQNDALQRKAAIILGHYRDNDPLKKKIASVFLESFLFYSGFWLPMYYSSRGKLTNTADLIRLIIRDEAVHGYYIGYKYQKALAQQSAERQTELQNFALDLLMDLYDNELAYSETLYRELGWEDEVKAFLSYNANKALMNLGYQALFPAEMAEVNPAILAALSPNADENHDFFSGSGSSYVMGKAVETEDEDWDFYAPLALGAPLLLDTAQLAHSKQEISQQNPALMPAWQALKHKADQALIHPLYSITQKSPGSPAGNPHDYYSFSDYWWPDPKSPDGLPWVRKDGQINPVAVGKQSDKARLNSMTDDVWNLALAWQLSGKDAYAEKARQQLVNWFITPETRMTPNLTHAQTIPGRKSVRGTGILDGRGFVRLIDAIELLHDGGQLDDKTWRSLRQWYRDYYQWLTTSENGKKEAVAENNHGTWYDVQAAAIALWLGDKEAAKQRLISATQRIPVQFDAKGVPVTEIERTRSWHYSNFILDAWNTLGLLGEKVGVNVWQAKSGEHSLQNGYLYIAQFVDSQTPWPYPNIEPFKPDEALENIITAAHAWRENNVFKDKAKWLLSRNKTAVINLITQP</sequence>
<reference evidence="12 13" key="1">
    <citation type="submission" date="2012-10" db="EMBL/GenBank/DDBJ databases">
        <title>Genome sequencing and analysis of entomopathogenic fungi Beauveria bassiana D1-5.</title>
        <authorList>
            <person name="Li Q."/>
            <person name="Wang L."/>
            <person name="Zhang Z."/>
            <person name="Wang Q."/>
            <person name="Ren J."/>
            <person name="Wang M."/>
            <person name="Xu W."/>
            <person name="Wang J."/>
            <person name="Lu Y."/>
            <person name="Du Q."/>
            <person name="Sun Z."/>
        </authorList>
    </citation>
    <scope>NUCLEOTIDE SEQUENCE [LARGE SCALE GENOMIC DNA]</scope>
    <source>
        <strain evidence="12 13">D1-5</strain>
    </source>
</reference>
<dbReference type="InterPro" id="IPR008397">
    <property type="entry name" value="Alginate_lyase_dom"/>
</dbReference>
<evidence type="ECO:0000256" key="6">
    <source>
        <dbReference type="ARBA" id="ARBA00022729"/>
    </source>
</evidence>
<comment type="similarity">
    <text evidence="2">Belongs to the ribonucleoside diphosphate reductase small chain family.</text>
</comment>
<evidence type="ECO:0000259" key="11">
    <source>
        <dbReference type="Pfam" id="PF05426"/>
    </source>
</evidence>
<evidence type="ECO:0000313" key="13">
    <source>
        <dbReference type="Proteomes" id="UP000030106"/>
    </source>
</evidence>
<evidence type="ECO:0000256" key="10">
    <source>
        <dbReference type="ARBA" id="ARBA00023239"/>
    </source>
</evidence>
<evidence type="ECO:0000256" key="8">
    <source>
        <dbReference type="ARBA" id="ARBA00023004"/>
    </source>
</evidence>
<dbReference type="InterPro" id="IPR012348">
    <property type="entry name" value="RNR-like"/>
</dbReference>
<dbReference type="InterPro" id="IPR033909">
    <property type="entry name" value="RNR_small"/>
</dbReference>
<dbReference type="InterPro" id="IPR000358">
    <property type="entry name" value="RNR_small_fam"/>
</dbReference>
<evidence type="ECO:0000313" key="12">
    <source>
        <dbReference type="EMBL" id="KGQ13603.1"/>
    </source>
</evidence>
<dbReference type="Gene3D" id="1.50.10.100">
    <property type="entry name" value="Chondroitin AC/alginate lyase"/>
    <property type="match status" value="1"/>
</dbReference>